<organism evidence="2 3">
    <name type="scientific">Corynascus novoguineensis</name>
    <dbReference type="NCBI Taxonomy" id="1126955"/>
    <lineage>
        <taxon>Eukaryota</taxon>
        <taxon>Fungi</taxon>
        <taxon>Dikarya</taxon>
        <taxon>Ascomycota</taxon>
        <taxon>Pezizomycotina</taxon>
        <taxon>Sordariomycetes</taxon>
        <taxon>Sordariomycetidae</taxon>
        <taxon>Sordariales</taxon>
        <taxon>Chaetomiaceae</taxon>
        <taxon>Corynascus</taxon>
    </lineage>
</organism>
<evidence type="ECO:0008006" key="4">
    <source>
        <dbReference type="Google" id="ProtNLM"/>
    </source>
</evidence>
<dbReference type="Proteomes" id="UP001303647">
    <property type="component" value="Unassembled WGS sequence"/>
</dbReference>
<dbReference type="PANTHER" id="PTHR38847:SF1">
    <property type="entry name" value="PSEUDOURIDINE SYNTHASE RSUA_RLUA-LIKE DOMAIN-CONTAINING PROTEIN"/>
    <property type="match status" value="1"/>
</dbReference>
<comment type="caution">
    <text evidence="2">The sequence shown here is derived from an EMBL/GenBank/DDBJ whole genome shotgun (WGS) entry which is preliminary data.</text>
</comment>
<feature type="chain" id="PRO_5042955915" description="Secreted protein" evidence="1">
    <location>
        <begin position="16"/>
        <end position="209"/>
    </location>
</feature>
<sequence length="209" mass="21995">MKPVSLLSLIPLAAAAPSNGIKARGLTVPTGPVPENVRIVGVSLLGSGCPAGTADVQIDATKTLLEVTFSEYIIQTGPDTRASDWRKNCKLTLNMEFDEGFSFSTLATDMSGFAQIPEGSKGLCTNTFDFTGISGKTSYELELVGEIEGAFTLSADPDVVSWSPCGGTTAIMNMNTQCNISPTKDAALIAVDRISGAITVNVQLDWHKC</sequence>
<feature type="signal peptide" evidence="1">
    <location>
        <begin position="1"/>
        <end position="15"/>
    </location>
</feature>
<dbReference type="Pfam" id="PF14273">
    <property type="entry name" value="DUF4360"/>
    <property type="match status" value="1"/>
</dbReference>
<keyword evidence="1" id="KW-0732">Signal</keyword>
<dbReference type="EMBL" id="MU857672">
    <property type="protein sequence ID" value="KAK4246545.1"/>
    <property type="molecule type" value="Genomic_DNA"/>
</dbReference>
<protein>
    <recommendedName>
        <fullName evidence="4">Secreted protein</fullName>
    </recommendedName>
</protein>
<accession>A0AAN7HME4</accession>
<evidence type="ECO:0000313" key="2">
    <source>
        <dbReference type="EMBL" id="KAK4246545.1"/>
    </source>
</evidence>
<reference evidence="2" key="1">
    <citation type="journal article" date="2023" name="Mol. Phylogenet. Evol.">
        <title>Genome-scale phylogeny and comparative genomics of the fungal order Sordariales.</title>
        <authorList>
            <person name="Hensen N."/>
            <person name="Bonometti L."/>
            <person name="Westerberg I."/>
            <person name="Brannstrom I.O."/>
            <person name="Guillou S."/>
            <person name="Cros-Aarteil S."/>
            <person name="Calhoun S."/>
            <person name="Haridas S."/>
            <person name="Kuo A."/>
            <person name="Mondo S."/>
            <person name="Pangilinan J."/>
            <person name="Riley R."/>
            <person name="LaButti K."/>
            <person name="Andreopoulos B."/>
            <person name="Lipzen A."/>
            <person name="Chen C."/>
            <person name="Yan M."/>
            <person name="Daum C."/>
            <person name="Ng V."/>
            <person name="Clum A."/>
            <person name="Steindorff A."/>
            <person name="Ohm R.A."/>
            <person name="Martin F."/>
            <person name="Silar P."/>
            <person name="Natvig D.O."/>
            <person name="Lalanne C."/>
            <person name="Gautier V."/>
            <person name="Ament-Velasquez S.L."/>
            <person name="Kruys A."/>
            <person name="Hutchinson M.I."/>
            <person name="Powell A.J."/>
            <person name="Barry K."/>
            <person name="Miller A.N."/>
            <person name="Grigoriev I.V."/>
            <person name="Debuchy R."/>
            <person name="Gladieux P."/>
            <person name="Hiltunen Thoren M."/>
            <person name="Johannesson H."/>
        </authorList>
    </citation>
    <scope>NUCLEOTIDE SEQUENCE</scope>
    <source>
        <strain evidence="2">CBS 359.72</strain>
    </source>
</reference>
<keyword evidence="3" id="KW-1185">Reference proteome</keyword>
<evidence type="ECO:0000256" key="1">
    <source>
        <dbReference type="SAM" id="SignalP"/>
    </source>
</evidence>
<reference evidence="2" key="2">
    <citation type="submission" date="2023-05" db="EMBL/GenBank/DDBJ databases">
        <authorList>
            <consortium name="Lawrence Berkeley National Laboratory"/>
            <person name="Steindorff A."/>
            <person name="Hensen N."/>
            <person name="Bonometti L."/>
            <person name="Westerberg I."/>
            <person name="Brannstrom I.O."/>
            <person name="Guillou S."/>
            <person name="Cros-Aarteil S."/>
            <person name="Calhoun S."/>
            <person name="Haridas S."/>
            <person name="Kuo A."/>
            <person name="Mondo S."/>
            <person name="Pangilinan J."/>
            <person name="Riley R."/>
            <person name="Labutti K."/>
            <person name="Andreopoulos B."/>
            <person name="Lipzen A."/>
            <person name="Chen C."/>
            <person name="Yanf M."/>
            <person name="Daum C."/>
            <person name="Ng V."/>
            <person name="Clum A."/>
            <person name="Ohm R."/>
            <person name="Martin F."/>
            <person name="Silar P."/>
            <person name="Natvig D."/>
            <person name="Lalanne C."/>
            <person name="Gautier V."/>
            <person name="Ament-Velasquez S.L."/>
            <person name="Kruys A."/>
            <person name="Hutchinson M.I."/>
            <person name="Powell A.J."/>
            <person name="Barry K."/>
            <person name="Miller A.N."/>
            <person name="Grigoriev I.V."/>
            <person name="Debuchy R."/>
            <person name="Gladieux P."/>
            <person name="Thoren M.H."/>
            <person name="Johannesson H."/>
        </authorList>
    </citation>
    <scope>NUCLEOTIDE SEQUENCE</scope>
    <source>
        <strain evidence="2">CBS 359.72</strain>
    </source>
</reference>
<dbReference type="PANTHER" id="PTHR38847">
    <property type="match status" value="1"/>
</dbReference>
<dbReference type="InterPro" id="IPR025649">
    <property type="entry name" value="DUF4360"/>
</dbReference>
<name>A0AAN7HME4_9PEZI</name>
<gene>
    <name evidence="2" type="ORF">C7999DRAFT_42048</name>
</gene>
<dbReference type="AlphaFoldDB" id="A0AAN7HME4"/>
<proteinExistence type="predicted"/>
<evidence type="ECO:0000313" key="3">
    <source>
        <dbReference type="Proteomes" id="UP001303647"/>
    </source>
</evidence>